<accession>A0A2Z6R3S6</accession>
<keyword evidence="3" id="KW-1185">Reference proteome</keyword>
<dbReference type="Proteomes" id="UP000615446">
    <property type="component" value="Unassembled WGS sequence"/>
</dbReference>
<gene>
    <name evidence="2" type="ORF">RCL2_002776700</name>
    <name evidence="1" type="ORF">RclHR1_02830006</name>
</gene>
<protein>
    <submittedName>
        <fullName evidence="1">Uncharacterized protein</fullName>
    </submittedName>
</protein>
<dbReference type="EMBL" id="BLAL01000298">
    <property type="protein sequence ID" value="GET01356.1"/>
    <property type="molecule type" value="Genomic_DNA"/>
</dbReference>
<organism evidence="1 3">
    <name type="scientific">Rhizophagus clarus</name>
    <dbReference type="NCBI Taxonomy" id="94130"/>
    <lineage>
        <taxon>Eukaryota</taxon>
        <taxon>Fungi</taxon>
        <taxon>Fungi incertae sedis</taxon>
        <taxon>Mucoromycota</taxon>
        <taxon>Glomeromycotina</taxon>
        <taxon>Glomeromycetes</taxon>
        <taxon>Glomerales</taxon>
        <taxon>Glomeraceae</taxon>
        <taxon>Rhizophagus</taxon>
    </lineage>
</organism>
<evidence type="ECO:0000313" key="2">
    <source>
        <dbReference type="EMBL" id="GET01356.1"/>
    </source>
</evidence>
<dbReference type="AlphaFoldDB" id="A0A2Z6R3S6"/>
<dbReference type="EMBL" id="BEXD01002035">
    <property type="protein sequence ID" value="GBB96770.1"/>
    <property type="molecule type" value="Genomic_DNA"/>
</dbReference>
<proteinExistence type="predicted"/>
<reference evidence="2" key="2">
    <citation type="submission" date="2019-10" db="EMBL/GenBank/DDBJ databases">
        <title>Conservation and host-specific expression of non-tandemly repeated heterogenous ribosome RNA gene in arbuscular mycorrhizal fungi.</title>
        <authorList>
            <person name="Maeda T."/>
            <person name="Kobayashi Y."/>
            <person name="Nakagawa T."/>
            <person name="Ezawa T."/>
            <person name="Yamaguchi K."/>
            <person name="Bino T."/>
            <person name="Nishimoto Y."/>
            <person name="Shigenobu S."/>
            <person name="Kawaguchi M."/>
        </authorList>
    </citation>
    <scope>NUCLEOTIDE SEQUENCE</scope>
    <source>
        <strain evidence="2">HR1</strain>
    </source>
</reference>
<dbReference type="Proteomes" id="UP000247702">
    <property type="component" value="Unassembled WGS sequence"/>
</dbReference>
<name>A0A2Z6R3S6_9GLOM</name>
<reference evidence="1 3" key="1">
    <citation type="submission" date="2017-11" db="EMBL/GenBank/DDBJ databases">
        <title>The genome of Rhizophagus clarus HR1 reveals common genetic basis of auxotrophy among arbuscular mycorrhizal fungi.</title>
        <authorList>
            <person name="Kobayashi Y."/>
        </authorList>
    </citation>
    <scope>NUCLEOTIDE SEQUENCE [LARGE SCALE GENOMIC DNA]</scope>
    <source>
        <strain evidence="1 3">HR1</strain>
    </source>
</reference>
<sequence length="112" mass="12863">MFVEKVFLCSHYGNIPGKICGLSLTVVNHMLELNQVLEVEEQKGRSQGRKEKKTRVKEKNLTLATCVRGSTVLSTEHGKYYDINTRFRVFDNENRKLCSVASLIVWRTTTKI</sequence>
<comment type="caution">
    <text evidence="1">The sequence shown here is derived from an EMBL/GenBank/DDBJ whole genome shotgun (WGS) entry which is preliminary data.</text>
</comment>
<evidence type="ECO:0000313" key="3">
    <source>
        <dbReference type="Proteomes" id="UP000247702"/>
    </source>
</evidence>
<evidence type="ECO:0000313" key="1">
    <source>
        <dbReference type="EMBL" id="GBB96770.1"/>
    </source>
</evidence>